<evidence type="ECO:0000256" key="7">
    <source>
        <dbReference type="ARBA" id="ARBA00023170"/>
    </source>
</evidence>
<evidence type="ECO:0000256" key="1">
    <source>
        <dbReference type="ARBA" id="ARBA00004651"/>
    </source>
</evidence>
<dbReference type="InterPro" id="IPR009318">
    <property type="entry name" value="Gustatory_rcpt"/>
</dbReference>
<dbReference type="Proteomes" id="UP000095300">
    <property type="component" value="Unassembled WGS sequence"/>
</dbReference>
<evidence type="ECO:0000256" key="4">
    <source>
        <dbReference type="ARBA" id="ARBA00022692"/>
    </source>
</evidence>
<dbReference type="EnsemblMetazoa" id="SCAU016959-RA">
    <property type="protein sequence ID" value="SCAU016959-PA"/>
    <property type="gene ID" value="SCAU016959"/>
</dbReference>
<keyword evidence="4 8" id="KW-0812">Transmembrane</keyword>
<keyword evidence="5 8" id="KW-1133">Transmembrane helix</keyword>
<reference evidence="9" key="1">
    <citation type="submission" date="2020-05" db="UniProtKB">
        <authorList>
            <consortium name="EnsemblMetazoa"/>
        </authorList>
    </citation>
    <scope>IDENTIFICATION</scope>
    <source>
        <strain evidence="9">USDA</strain>
    </source>
</reference>
<dbReference type="STRING" id="35570.A0A454A0J8"/>
<evidence type="ECO:0000313" key="9">
    <source>
        <dbReference type="EnsemblMetazoa" id="SCAU016959-PA"/>
    </source>
</evidence>
<keyword evidence="7" id="KW-0675">Receptor</keyword>
<dbReference type="Pfam" id="PF06151">
    <property type="entry name" value="Trehalose_recp"/>
    <property type="match status" value="1"/>
</dbReference>
<dbReference type="PANTHER" id="PTHR21421:SF29">
    <property type="entry name" value="GUSTATORY RECEPTOR 5A FOR TREHALOSE-RELATED"/>
    <property type="match status" value="1"/>
</dbReference>
<keyword evidence="10" id="KW-1185">Reference proteome</keyword>
<evidence type="ECO:0000256" key="3">
    <source>
        <dbReference type="ARBA" id="ARBA00022475"/>
    </source>
</evidence>
<evidence type="ECO:0000313" key="10">
    <source>
        <dbReference type="Proteomes" id="UP000095300"/>
    </source>
</evidence>
<comment type="similarity">
    <text evidence="2">Belongs to the insect chemoreceptor superfamily. Gustatory receptor (GR) family. Gr5a subfamily.</text>
</comment>
<evidence type="ECO:0000256" key="2">
    <source>
        <dbReference type="ARBA" id="ARBA00005327"/>
    </source>
</evidence>
<keyword evidence="6 8" id="KW-0472">Membrane</keyword>
<dbReference type="PANTHER" id="PTHR21421">
    <property type="entry name" value="GUSTATORY RECEPTOR"/>
    <property type="match status" value="1"/>
</dbReference>
<evidence type="ECO:0000256" key="6">
    <source>
        <dbReference type="ARBA" id="ARBA00023136"/>
    </source>
</evidence>
<evidence type="ECO:0008006" key="11">
    <source>
        <dbReference type="Google" id="ProtNLM"/>
    </source>
</evidence>
<dbReference type="AlphaFoldDB" id="A0A454A0J8"/>
<protein>
    <recommendedName>
        <fullName evidence="11">Gustatory receptor</fullName>
    </recommendedName>
</protein>
<sequence>LKRFSEEVNADCTALSGMKFFYLTRSMVLSVAGTILTYELVLLQFNKKDLVNDCQ</sequence>
<comment type="subcellular location">
    <subcellularLocation>
        <location evidence="1">Cell membrane</location>
        <topology evidence="1">Multi-pass membrane protein</topology>
    </subcellularLocation>
</comment>
<accession>A0A454A0J8</accession>
<dbReference type="VEuPathDB" id="VectorBase:SCAU016959"/>
<dbReference type="GO" id="GO:0033041">
    <property type="term" value="F:sweet taste receptor activity"/>
    <property type="evidence" value="ECO:0007669"/>
    <property type="project" value="TreeGrafter"/>
</dbReference>
<evidence type="ECO:0000256" key="5">
    <source>
        <dbReference type="ARBA" id="ARBA00022989"/>
    </source>
</evidence>
<evidence type="ECO:0000256" key="8">
    <source>
        <dbReference type="SAM" id="Phobius"/>
    </source>
</evidence>
<dbReference type="GO" id="GO:0005886">
    <property type="term" value="C:plasma membrane"/>
    <property type="evidence" value="ECO:0007669"/>
    <property type="project" value="UniProtKB-SubCell"/>
</dbReference>
<keyword evidence="3" id="KW-1003">Cell membrane</keyword>
<organism evidence="9 10">
    <name type="scientific">Stomoxys calcitrans</name>
    <name type="common">Stable fly</name>
    <name type="synonym">Conops calcitrans</name>
    <dbReference type="NCBI Taxonomy" id="35570"/>
    <lineage>
        <taxon>Eukaryota</taxon>
        <taxon>Metazoa</taxon>
        <taxon>Ecdysozoa</taxon>
        <taxon>Arthropoda</taxon>
        <taxon>Hexapoda</taxon>
        <taxon>Insecta</taxon>
        <taxon>Pterygota</taxon>
        <taxon>Neoptera</taxon>
        <taxon>Endopterygota</taxon>
        <taxon>Diptera</taxon>
        <taxon>Brachycera</taxon>
        <taxon>Muscomorpha</taxon>
        <taxon>Muscoidea</taxon>
        <taxon>Muscidae</taxon>
        <taxon>Stomoxys</taxon>
    </lineage>
</organism>
<name>A0A454A0J8_STOCA</name>
<proteinExistence type="inferred from homology"/>
<feature type="transmembrane region" description="Helical" evidence="8">
    <location>
        <begin position="20"/>
        <end position="41"/>
    </location>
</feature>